<keyword evidence="7" id="KW-1185">Reference proteome</keyword>
<comment type="similarity">
    <text evidence="3 4">Belongs to the universal ribosomal protein uS15 family.</text>
</comment>
<dbReference type="GO" id="GO:0022627">
    <property type="term" value="C:cytosolic small ribosomal subunit"/>
    <property type="evidence" value="ECO:0007669"/>
    <property type="project" value="TreeGrafter"/>
</dbReference>
<comment type="function">
    <text evidence="3 5">One of the primary rRNA binding proteins, it binds directly to 16S rRNA where it helps nucleate assembly of the platform of the 30S subunit by binding and bridging several RNA helices of the 16S rRNA.</text>
</comment>
<keyword evidence="2 3" id="KW-0687">Ribonucleoprotein</keyword>
<evidence type="ECO:0000313" key="7">
    <source>
        <dbReference type="Proteomes" id="UP000184212"/>
    </source>
</evidence>
<organism evidence="6 7">
    <name type="scientific">Chryseolinea serpens</name>
    <dbReference type="NCBI Taxonomy" id="947013"/>
    <lineage>
        <taxon>Bacteria</taxon>
        <taxon>Pseudomonadati</taxon>
        <taxon>Bacteroidota</taxon>
        <taxon>Cytophagia</taxon>
        <taxon>Cytophagales</taxon>
        <taxon>Fulvivirgaceae</taxon>
        <taxon>Chryseolinea</taxon>
    </lineage>
</organism>
<dbReference type="InterPro" id="IPR000589">
    <property type="entry name" value="Ribosomal_uS15"/>
</dbReference>
<dbReference type="GO" id="GO:0003735">
    <property type="term" value="F:structural constituent of ribosome"/>
    <property type="evidence" value="ECO:0007669"/>
    <property type="project" value="InterPro"/>
</dbReference>
<keyword evidence="3 5" id="KW-0699">rRNA-binding</keyword>
<dbReference type="AlphaFoldDB" id="A0A1M5K8D8"/>
<dbReference type="PROSITE" id="PS00362">
    <property type="entry name" value="RIBOSOMAL_S15"/>
    <property type="match status" value="1"/>
</dbReference>
<dbReference type="InterPro" id="IPR005290">
    <property type="entry name" value="Ribosomal_uS15_bac-type"/>
</dbReference>
<evidence type="ECO:0000256" key="3">
    <source>
        <dbReference type="HAMAP-Rule" id="MF_01343"/>
    </source>
</evidence>
<evidence type="ECO:0000256" key="4">
    <source>
        <dbReference type="RuleBase" id="RU003919"/>
    </source>
</evidence>
<dbReference type="RefSeq" id="WP_073130765.1">
    <property type="nucleotide sequence ID" value="NZ_FQWQ01000001.1"/>
</dbReference>
<comment type="function">
    <text evidence="3">Forms an intersubunit bridge (bridge B4) with the 23S rRNA of the 50S subunit in the ribosome.</text>
</comment>
<protein>
    <recommendedName>
        <fullName evidence="3">Small ribosomal subunit protein uS15</fullName>
    </recommendedName>
</protein>
<dbReference type="Gene3D" id="1.10.287.10">
    <property type="entry name" value="S15/NS1, RNA-binding"/>
    <property type="match status" value="1"/>
</dbReference>
<dbReference type="Proteomes" id="UP000184212">
    <property type="component" value="Unassembled WGS sequence"/>
</dbReference>
<gene>
    <name evidence="3" type="primary">rpsO</name>
    <name evidence="6" type="ORF">SAMN04488109_0497</name>
</gene>
<dbReference type="Gene3D" id="6.10.250.3130">
    <property type="match status" value="1"/>
</dbReference>
<keyword evidence="1 3" id="KW-0689">Ribosomal protein</keyword>
<comment type="subunit">
    <text evidence="3">Part of the 30S ribosomal subunit. Forms a bridge to the 50S subunit in the 70S ribosome, contacting the 23S rRNA.</text>
</comment>
<evidence type="ECO:0000256" key="2">
    <source>
        <dbReference type="ARBA" id="ARBA00023274"/>
    </source>
</evidence>
<dbReference type="NCBIfam" id="TIGR00952">
    <property type="entry name" value="S15_bact"/>
    <property type="match status" value="1"/>
</dbReference>
<reference evidence="6 7" key="1">
    <citation type="submission" date="2016-11" db="EMBL/GenBank/DDBJ databases">
        <authorList>
            <person name="Jaros S."/>
            <person name="Januszkiewicz K."/>
            <person name="Wedrychowicz H."/>
        </authorList>
    </citation>
    <scope>NUCLEOTIDE SEQUENCE [LARGE SCALE GENOMIC DNA]</scope>
    <source>
        <strain evidence="6 7">DSM 24574</strain>
    </source>
</reference>
<accession>A0A1M5K8D8</accession>
<dbReference type="OrthoDB" id="9799262at2"/>
<evidence type="ECO:0000313" key="6">
    <source>
        <dbReference type="EMBL" id="SHG49008.1"/>
    </source>
</evidence>
<dbReference type="GO" id="GO:0019843">
    <property type="term" value="F:rRNA binding"/>
    <property type="evidence" value="ECO:0007669"/>
    <property type="project" value="UniProtKB-UniRule"/>
</dbReference>
<dbReference type="EMBL" id="FQWQ01000001">
    <property type="protein sequence ID" value="SHG49008.1"/>
    <property type="molecule type" value="Genomic_DNA"/>
</dbReference>
<evidence type="ECO:0000256" key="5">
    <source>
        <dbReference type="RuleBase" id="RU004524"/>
    </source>
</evidence>
<sequence>MYLTTAIKQDLFAKHGFAKKKEETGSAESQIALFTHRINHLTAHLKENKKDFSTQQGLMKLVGKRKKLLNYLQNTNIERYRAVLADLDLRK</sequence>
<dbReference type="Pfam" id="PF00312">
    <property type="entry name" value="Ribosomal_S15"/>
    <property type="match status" value="1"/>
</dbReference>
<dbReference type="SUPFAM" id="SSF47060">
    <property type="entry name" value="S15/NS1 RNA-binding domain"/>
    <property type="match status" value="1"/>
</dbReference>
<dbReference type="GO" id="GO:0006412">
    <property type="term" value="P:translation"/>
    <property type="evidence" value="ECO:0007669"/>
    <property type="project" value="UniProtKB-UniRule"/>
</dbReference>
<dbReference type="InterPro" id="IPR009068">
    <property type="entry name" value="uS15_NS1_RNA-bd_sf"/>
</dbReference>
<dbReference type="PANTHER" id="PTHR23321">
    <property type="entry name" value="RIBOSOMAL PROTEIN S15, BACTERIAL AND ORGANELLAR"/>
    <property type="match status" value="1"/>
</dbReference>
<dbReference type="SMART" id="SM01387">
    <property type="entry name" value="Ribosomal_S15"/>
    <property type="match status" value="1"/>
</dbReference>
<name>A0A1M5K8D8_9BACT</name>
<evidence type="ECO:0000256" key="1">
    <source>
        <dbReference type="ARBA" id="ARBA00022980"/>
    </source>
</evidence>
<dbReference type="HAMAP" id="MF_01343_B">
    <property type="entry name" value="Ribosomal_uS15_B"/>
    <property type="match status" value="1"/>
</dbReference>
<dbReference type="STRING" id="947013.SAMN04488109_0497"/>
<proteinExistence type="inferred from homology"/>
<dbReference type="PANTHER" id="PTHR23321:SF26">
    <property type="entry name" value="SMALL RIBOSOMAL SUBUNIT PROTEIN US15M"/>
    <property type="match status" value="1"/>
</dbReference>
<keyword evidence="3 5" id="KW-0694">RNA-binding</keyword>
<dbReference type="CDD" id="cd00353">
    <property type="entry name" value="Ribosomal_S15p_S13e"/>
    <property type="match status" value="1"/>
</dbReference>